<evidence type="ECO:0000259" key="3">
    <source>
        <dbReference type="Pfam" id="PF01205"/>
    </source>
</evidence>
<dbReference type="InterPro" id="IPR001498">
    <property type="entry name" value="Impact_N"/>
</dbReference>
<reference evidence="4 5" key="1">
    <citation type="submission" date="2017-06" db="EMBL/GenBank/DDBJ databases">
        <title>Ant-infecting Ophiocordyceps genomes reveal a high diversity of potential behavioral manipulation genes and a possible major role for enterotoxins.</title>
        <authorList>
            <person name="De Bekker C."/>
            <person name="Evans H.C."/>
            <person name="Brachmann A."/>
            <person name="Hughes D.P."/>
        </authorList>
    </citation>
    <scope>NUCLEOTIDE SEQUENCE [LARGE SCALE GENOMIC DNA]</scope>
    <source>
        <strain evidence="4 5">Map16</strain>
    </source>
</reference>
<dbReference type="InterPro" id="IPR020569">
    <property type="entry name" value="UPF0029_Impact_CS"/>
</dbReference>
<feature type="domain" description="Impact N-terminal" evidence="3">
    <location>
        <begin position="255"/>
        <end position="363"/>
    </location>
</feature>
<sequence length="515" mass="55744">MAGHGDLQELLRMLTSRKVSMMAAMGHVKALQDKGLRSIEQLAQAPLNTVEAAIGDVRLAKSLQTACSKHQTTTTTTTTKRTAGDALESSSPSKKTKLQPHKRQVDYGALTSDELERSLALPLEEDETTIRATTLVTNRAPLLLAFAVELLRFTMPEQPPSSRLSLAQAVVSANSRAKARSLGLEGGGDTRIPDGQPTVRLLGRDVPVLKRGDYSWSPEAVKETAATVGESLAAVESEAQHPKKTWTASQRLASRGSVFIAHAASLSSPSQRSGLVRQLMVEKPSLETATHNAWAMRSSYGNSPLVQEASFDDGETGCGDFMLGLMRESGVKNTVVVLTRWFGGVMLGPDRWRLMRECVDDALSCRSRTGTTVAGEAVWALDEDESDGGGRSTAIGMAVHRPETARNYLLRSFVGGDGSPGGEKTKKKGKKKAGEEDDDVDRYENLGRLLGALRLLFGSWAGVLSRRELDQRAWSWYVAVRPEVEAGPGGGGAKGPVRLERIVELARREETKKRE</sequence>
<dbReference type="PANTHER" id="PTHR16301">
    <property type="entry name" value="IMPACT-RELATED"/>
    <property type="match status" value="1"/>
</dbReference>
<evidence type="ECO:0000313" key="4">
    <source>
        <dbReference type="EMBL" id="PHH68039.1"/>
    </source>
</evidence>
<dbReference type="OrthoDB" id="514070at2759"/>
<name>A0A2C5XD47_9HYPO</name>
<comment type="similarity">
    <text evidence="1">Belongs to the IMPACT family.</text>
</comment>
<dbReference type="GO" id="GO:0140469">
    <property type="term" value="P:GCN2-mediated signaling"/>
    <property type="evidence" value="ECO:0007669"/>
    <property type="project" value="TreeGrafter"/>
</dbReference>
<feature type="region of interest" description="Disordered" evidence="2">
    <location>
        <begin position="412"/>
        <end position="438"/>
    </location>
</feature>
<dbReference type="Gene3D" id="3.30.230.30">
    <property type="entry name" value="Impact, N-terminal domain"/>
    <property type="match status" value="1"/>
</dbReference>
<dbReference type="InterPro" id="IPR023582">
    <property type="entry name" value="Impact"/>
</dbReference>
<comment type="caution">
    <text evidence="4">The sequence shown here is derived from an EMBL/GenBank/DDBJ whole genome shotgun (WGS) entry which is preliminary data.</text>
</comment>
<dbReference type="STRING" id="2004952.A0A2C5XD47"/>
<accession>A0A2C5XD47</accession>
<gene>
    <name evidence="4" type="ORF">CDD80_296</name>
</gene>
<dbReference type="Proteomes" id="UP000226431">
    <property type="component" value="Unassembled WGS sequence"/>
</dbReference>
<dbReference type="PROSITE" id="PS00910">
    <property type="entry name" value="UPF0029"/>
    <property type="match status" value="1"/>
</dbReference>
<dbReference type="PANTHER" id="PTHR16301:SF4">
    <property type="entry name" value="IMPACT N-TERMINAL DOMAIN-CONTAINING PROTEIN"/>
    <property type="match status" value="1"/>
</dbReference>
<feature type="region of interest" description="Disordered" evidence="2">
    <location>
        <begin position="69"/>
        <end position="106"/>
    </location>
</feature>
<dbReference type="GO" id="GO:0005737">
    <property type="term" value="C:cytoplasm"/>
    <property type="evidence" value="ECO:0007669"/>
    <property type="project" value="TreeGrafter"/>
</dbReference>
<keyword evidence="5" id="KW-1185">Reference proteome</keyword>
<dbReference type="GO" id="GO:0006446">
    <property type="term" value="P:regulation of translational initiation"/>
    <property type="evidence" value="ECO:0007669"/>
    <property type="project" value="TreeGrafter"/>
</dbReference>
<protein>
    <recommendedName>
        <fullName evidence="3">Impact N-terminal domain-containing protein</fullName>
    </recommendedName>
</protein>
<dbReference type="InterPro" id="IPR036956">
    <property type="entry name" value="Impact_N_sf"/>
</dbReference>
<evidence type="ECO:0000313" key="5">
    <source>
        <dbReference type="Proteomes" id="UP000226431"/>
    </source>
</evidence>
<proteinExistence type="inferred from homology"/>
<organism evidence="4 5">
    <name type="scientific">Ophiocordyceps camponoti-rufipedis</name>
    <dbReference type="NCBI Taxonomy" id="2004952"/>
    <lineage>
        <taxon>Eukaryota</taxon>
        <taxon>Fungi</taxon>
        <taxon>Dikarya</taxon>
        <taxon>Ascomycota</taxon>
        <taxon>Pezizomycotina</taxon>
        <taxon>Sordariomycetes</taxon>
        <taxon>Hypocreomycetidae</taxon>
        <taxon>Hypocreales</taxon>
        <taxon>Ophiocordycipitaceae</taxon>
        <taxon>Ophiocordyceps</taxon>
    </lineage>
</organism>
<dbReference type="Pfam" id="PF01205">
    <property type="entry name" value="Impact_N"/>
    <property type="match status" value="1"/>
</dbReference>
<dbReference type="EMBL" id="NJES01001076">
    <property type="protein sequence ID" value="PHH68039.1"/>
    <property type="molecule type" value="Genomic_DNA"/>
</dbReference>
<evidence type="ECO:0000256" key="1">
    <source>
        <dbReference type="ARBA" id="ARBA00007665"/>
    </source>
</evidence>
<evidence type="ECO:0000256" key="2">
    <source>
        <dbReference type="SAM" id="MobiDB-lite"/>
    </source>
</evidence>
<dbReference type="InterPro" id="IPR020568">
    <property type="entry name" value="Ribosomal_Su5_D2-typ_SF"/>
</dbReference>
<dbReference type="SUPFAM" id="SSF54211">
    <property type="entry name" value="Ribosomal protein S5 domain 2-like"/>
    <property type="match status" value="1"/>
</dbReference>
<dbReference type="AlphaFoldDB" id="A0A2C5XD47"/>